<proteinExistence type="predicted"/>
<sequence>MGVHTDDLVELTNASYYAARTPEERRLLKETAFRCLAGKWRSKADSAGLFISLQGLFVSFDHKVVYDQCVLRTTPESITKATMDALIRIHEAPKLPESFLGPTILAIFIMMIGKNVEPEFTRRWVITRARTIFQIYEKPWRDECANLLLSESWAREVDFLWGGSLEFRAMIFEGIIEGSRGSDKGDPIHWDSYLQTDRANRSLENVPQLIETLCGGHRVTGSVGRRTVTTLREYTCAVPPDAAYCDRLVERYFPEKKETRMATAEMMAPMEMPVDLPSAFSHDVLRRQVHTKESRLLELGYSTQEVGVLADPQISQVKEDEETQALETEVPPMAKMGLGARADKGHTADTGLSGAMEN</sequence>
<reference evidence="3" key="1">
    <citation type="submission" date="2019-12" db="UniProtKB">
        <authorList>
            <consortium name="WormBaseParasite"/>
        </authorList>
    </citation>
    <scope>IDENTIFICATION</scope>
</reference>
<evidence type="ECO:0000256" key="1">
    <source>
        <dbReference type="SAM" id="MobiDB-lite"/>
    </source>
</evidence>
<dbReference type="AlphaFoldDB" id="A0A5S6Q2S7"/>
<keyword evidence="2" id="KW-1185">Reference proteome</keyword>
<evidence type="ECO:0000313" key="2">
    <source>
        <dbReference type="Proteomes" id="UP000046395"/>
    </source>
</evidence>
<accession>A0A5S6Q2S7</accession>
<feature type="region of interest" description="Disordered" evidence="1">
    <location>
        <begin position="318"/>
        <end position="358"/>
    </location>
</feature>
<protein>
    <submittedName>
        <fullName evidence="3">Uncharacterized protein</fullName>
    </submittedName>
</protein>
<dbReference type="Proteomes" id="UP000046395">
    <property type="component" value="Unassembled WGS sequence"/>
</dbReference>
<evidence type="ECO:0000313" key="3">
    <source>
        <dbReference type="WBParaSite" id="TMUE_0000001464.1"/>
    </source>
</evidence>
<dbReference type="STRING" id="70415.A0A5S6Q2S7"/>
<dbReference type="WBParaSite" id="TMUE_0000001464.1">
    <property type="protein sequence ID" value="TMUE_0000001464.1"/>
    <property type="gene ID" value="WBGene00297357"/>
</dbReference>
<name>A0A5S6Q2S7_TRIMR</name>
<organism evidence="2 3">
    <name type="scientific">Trichuris muris</name>
    <name type="common">Mouse whipworm</name>
    <dbReference type="NCBI Taxonomy" id="70415"/>
    <lineage>
        <taxon>Eukaryota</taxon>
        <taxon>Metazoa</taxon>
        <taxon>Ecdysozoa</taxon>
        <taxon>Nematoda</taxon>
        <taxon>Enoplea</taxon>
        <taxon>Dorylaimia</taxon>
        <taxon>Trichinellida</taxon>
        <taxon>Trichuridae</taxon>
        <taxon>Trichuris</taxon>
    </lineage>
</organism>